<evidence type="ECO:0008006" key="3">
    <source>
        <dbReference type="Google" id="ProtNLM"/>
    </source>
</evidence>
<comment type="caution">
    <text evidence="1">The sequence shown here is derived from an EMBL/GenBank/DDBJ whole genome shotgun (WGS) entry which is preliminary data.</text>
</comment>
<proteinExistence type="predicted"/>
<gene>
    <name evidence="1" type="ORF">HD601_005515</name>
</gene>
<protein>
    <recommendedName>
        <fullName evidence="3">Carboxypeptidase regulatory-like domain-containing protein</fullName>
    </recommendedName>
</protein>
<name>A0A7W9GVS0_9ACTN</name>
<organism evidence="1 2">
    <name type="scientific">Jiangella mangrovi</name>
    <dbReference type="NCBI Taxonomy" id="1524084"/>
    <lineage>
        <taxon>Bacteria</taxon>
        <taxon>Bacillati</taxon>
        <taxon>Actinomycetota</taxon>
        <taxon>Actinomycetes</taxon>
        <taxon>Jiangellales</taxon>
        <taxon>Jiangellaceae</taxon>
        <taxon>Jiangella</taxon>
    </lineage>
</organism>
<reference evidence="1 2" key="1">
    <citation type="submission" date="2020-08" db="EMBL/GenBank/DDBJ databases">
        <title>Sequencing the genomes of 1000 actinobacteria strains.</title>
        <authorList>
            <person name="Klenk H.-P."/>
        </authorList>
    </citation>
    <scope>NUCLEOTIDE SEQUENCE [LARGE SCALE GENOMIC DNA]</scope>
    <source>
        <strain evidence="1 2">DSM 102122</strain>
    </source>
</reference>
<dbReference type="EMBL" id="JACHMM010000001">
    <property type="protein sequence ID" value="MBB5790940.1"/>
    <property type="molecule type" value="Genomic_DNA"/>
</dbReference>
<accession>A0A7W9GVS0</accession>
<sequence length="157" mass="16519">MVDDDRLVDRLREVIEATDPPPQRLIEVAKASFAWRTVDAELAELISDSSTEPALAVRSAGEAPRLLTFTAGETVVVLEVTREGGAAGAAGEHRLMGQIVAPGAATVEVRHSDGVVSVTTDADGRFRAAPVPGGPISVSCRFDDSERPAVVTSWVSI</sequence>
<dbReference type="Proteomes" id="UP000542813">
    <property type="component" value="Unassembled WGS sequence"/>
</dbReference>
<evidence type="ECO:0000313" key="1">
    <source>
        <dbReference type="EMBL" id="MBB5790940.1"/>
    </source>
</evidence>
<dbReference type="InterPro" id="IPR008969">
    <property type="entry name" value="CarboxyPept-like_regulatory"/>
</dbReference>
<dbReference type="AlphaFoldDB" id="A0A7W9GVS0"/>
<dbReference type="SUPFAM" id="SSF49464">
    <property type="entry name" value="Carboxypeptidase regulatory domain-like"/>
    <property type="match status" value="1"/>
</dbReference>
<dbReference type="RefSeq" id="WP_184827346.1">
    <property type="nucleotide sequence ID" value="NZ_JACHMM010000001.1"/>
</dbReference>
<evidence type="ECO:0000313" key="2">
    <source>
        <dbReference type="Proteomes" id="UP000542813"/>
    </source>
</evidence>
<keyword evidence="2" id="KW-1185">Reference proteome</keyword>